<dbReference type="EMBL" id="AZST01001498">
    <property type="protein sequence ID" value="KEP45788.1"/>
    <property type="molecule type" value="Genomic_DNA"/>
</dbReference>
<evidence type="ECO:0000313" key="1">
    <source>
        <dbReference type="EMBL" id="KEP45788.1"/>
    </source>
</evidence>
<protein>
    <submittedName>
        <fullName evidence="1">Uncharacterized protein</fullName>
    </submittedName>
</protein>
<proteinExistence type="predicted"/>
<name>A0A074RM80_9AGAM</name>
<gene>
    <name evidence="1" type="ORF">V565_241520</name>
</gene>
<sequence length="128" mass="14401">MGQRLARVLHVQQTKLLHLGLNHQSLDITVMSSLRVRTCPALKAWEAAETELAESLDRYMRLSQSLFATAMNENMGPTTLARRIDKALDFSHGVLGHSLAHSRSALARARNTVLSQAYRLPDEIFYEI</sequence>
<organism evidence="1 2">
    <name type="scientific">Rhizoctonia solani 123E</name>
    <dbReference type="NCBI Taxonomy" id="1423351"/>
    <lineage>
        <taxon>Eukaryota</taxon>
        <taxon>Fungi</taxon>
        <taxon>Dikarya</taxon>
        <taxon>Basidiomycota</taxon>
        <taxon>Agaricomycotina</taxon>
        <taxon>Agaricomycetes</taxon>
        <taxon>Cantharellales</taxon>
        <taxon>Ceratobasidiaceae</taxon>
        <taxon>Rhizoctonia</taxon>
    </lineage>
</organism>
<dbReference type="Proteomes" id="UP000027456">
    <property type="component" value="Unassembled WGS sequence"/>
</dbReference>
<comment type="caution">
    <text evidence="1">The sequence shown here is derived from an EMBL/GenBank/DDBJ whole genome shotgun (WGS) entry which is preliminary data.</text>
</comment>
<keyword evidence="2" id="KW-1185">Reference proteome</keyword>
<evidence type="ECO:0000313" key="2">
    <source>
        <dbReference type="Proteomes" id="UP000027456"/>
    </source>
</evidence>
<dbReference type="HOGENOM" id="CLU_1964885_0_0_1"/>
<feature type="non-terminal residue" evidence="1">
    <location>
        <position position="128"/>
    </location>
</feature>
<accession>A0A074RM80</accession>
<reference evidence="1 2" key="1">
    <citation type="submission" date="2013-12" db="EMBL/GenBank/DDBJ databases">
        <authorList>
            <person name="Cubeta M."/>
            <person name="Pakala S."/>
            <person name="Fedorova N."/>
            <person name="Thomas E."/>
            <person name="Dean R."/>
            <person name="Jabaji S."/>
            <person name="Neate S."/>
            <person name="Toda T."/>
            <person name="Tavantzis S."/>
            <person name="Vilgalys R."/>
            <person name="Bharathan N."/>
            <person name="Pakala S."/>
            <person name="Losada L.S."/>
            <person name="Zafar N."/>
            <person name="Nierman W."/>
        </authorList>
    </citation>
    <scope>NUCLEOTIDE SEQUENCE [LARGE SCALE GENOMIC DNA]</scope>
    <source>
        <strain evidence="1 2">123E</strain>
    </source>
</reference>
<dbReference type="AlphaFoldDB" id="A0A074RM80"/>